<dbReference type="AlphaFoldDB" id="A0A6A6VMX2"/>
<reference evidence="4" key="1">
    <citation type="journal article" date="2020" name="Stud. Mycol.">
        <title>101 Dothideomycetes genomes: a test case for predicting lifestyles and emergence of pathogens.</title>
        <authorList>
            <person name="Haridas S."/>
            <person name="Albert R."/>
            <person name="Binder M."/>
            <person name="Bloem J."/>
            <person name="Labutti K."/>
            <person name="Salamov A."/>
            <person name="Andreopoulos B."/>
            <person name="Baker S."/>
            <person name="Barry K."/>
            <person name="Bills G."/>
            <person name="Bluhm B."/>
            <person name="Cannon C."/>
            <person name="Castanera R."/>
            <person name="Culley D."/>
            <person name="Daum C."/>
            <person name="Ezra D."/>
            <person name="Gonzalez J."/>
            <person name="Henrissat B."/>
            <person name="Kuo A."/>
            <person name="Liang C."/>
            <person name="Lipzen A."/>
            <person name="Lutzoni F."/>
            <person name="Magnuson J."/>
            <person name="Mondo S."/>
            <person name="Nolan M."/>
            <person name="Ohm R."/>
            <person name="Pangilinan J."/>
            <person name="Park H.-J."/>
            <person name="Ramirez L."/>
            <person name="Alfaro M."/>
            <person name="Sun H."/>
            <person name="Tritt A."/>
            <person name="Yoshinaga Y."/>
            <person name="Zwiers L.-H."/>
            <person name="Turgeon B."/>
            <person name="Goodwin S."/>
            <person name="Spatafora J."/>
            <person name="Crous P."/>
            <person name="Grigoriev I."/>
        </authorList>
    </citation>
    <scope>NUCLEOTIDE SEQUENCE</scope>
    <source>
        <strain evidence="4">CBS 119925</strain>
    </source>
</reference>
<dbReference type="SUPFAM" id="SSF51905">
    <property type="entry name" value="FAD/NAD(P)-binding domain"/>
    <property type="match status" value="1"/>
</dbReference>
<dbReference type="Proteomes" id="UP000799440">
    <property type="component" value="Unassembled WGS sequence"/>
</dbReference>
<evidence type="ECO:0000259" key="3">
    <source>
        <dbReference type="PROSITE" id="PS00624"/>
    </source>
</evidence>
<keyword evidence="5" id="KW-1185">Reference proteome</keyword>
<evidence type="ECO:0000313" key="5">
    <source>
        <dbReference type="Proteomes" id="UP000799440"/>
    </source>
</evidence>
<evidence type="ECO:0000256" key="2">
    <source>
        <dbReference type="SAM" id="SignalP"/>
    </source>
</evidence>
<dbReference type="Gene3D" id="3.50.50.60">
    <property type="entry name" value="FAD/NAD(P)-binding domain"/>
    <property type="match status" value="2"/>
</dbReference>
<feature type="signal peptide" evidence="2">
    <location>
        <begin position="1"/>
        <end position="20"/>
    </location>
</feature>
<keyword evidence="2" id="KW-0732">Signal</keyword>
<feature type="domain" description="Glucose-methanol-choline oxidoreductase N-terminal" evidence="3">
    <location>
        <begin position="344"/>
        <end position="358"/>
    </location>
</feature>
<dbReference type="InterPro" id="IPR036188">
    <property type="entry name" value="FAD/NAD-bd_sf"/>
</dbReference>
<evidence type="ECO:0000313" key="4">
    <source>
        <dbReference type="EMBL" id="KAF2751169.1"/>
    </source>
</evidence>
<dbReference type="Pfam" id="PF00732">
    <property type="entry name" value="GMC_oxred_N"/>
    <property type="match status" value="1"/>
</dbReference>
<dbReference type="Gene3D" id="3.30.560.10">
    <property type="entry name" value="Glucose Oxidase, domain 3"/>
    <property type="match status" value="1"/>
</dbReference>
<dbReference type="InterPro" id="IPR000172">
    <property type="entry name" value="GMC_OxRdtase_N"/>
</dbReference>
<dbReference type="OrthoDB" id="269227at2759"/>
<protein>
    <submittedName>
        <fullName evidence="4">GMC oxidoreductase</fullName>
    </submittedName>
</protein>
<gene>
    <name evidence="4" type="ORF">M011DRAFT_473677</name>
</gene>
<dbReference type="PROSITE" id="PS00624">
    <property type="entry name" value="GMC_OXRED_2"/>
    <property type="match status" value="1"/>
</dbReference>
<sequence>MGVLTRLLSLLVTTSLLAVAASIVDQYDYIVVGSGPGGGTVAANLARANYSVLLIEAGDLSNADGPNPQPETITWDFFVKHYDEEEKNRMSNNLVWRTPTGEFWLPGGNATPPAGSEILGSYYPRGATVGGSSMINAMATWLPPDSDWDYIANITGDTSWSAPEMRKVFTQIERNHYLPPNTTGHGFSGFFETNMAGPSSVDNPVLGITQAIASNFSLSDAPSDIVGYMNADPNFLSPTRDTTEGIWGLPQHTKTDFSRFSSRDYINATIAAGYPLTLLTNTLATKVHFTPNKTCSGLPRATAVEYLTGRSLYRADPRSHNTTNTTLPRPSLIHAKNEIILSGGTFNTPQLLLLSGIGPATHLHNLSIPLVFDSPGVGSNLQDNQEFPIVGHITSHNLTFPSPQTIAMLTTPFSPDGDRDILMFAIPGGAFRGYVPSTQSNPLRASRDPPGTYGMSLVKNRPQNRKGSVRLKTRDPRDTPDINFRFYAEGAETDLEALKWTVAWGRTVHRAAADYGVDITTVEPPCSRTPDLQGGCGKEDEEWILGQTFGHHPTSTAAIGPEGDEEAVLDSRFRVRGVRGLRVVDASVFPRIPGVFPVVSTFMVGAKGAGVLLEDAGKGGVCMGE</sequence>
<dbReference type="PANTHER" id="PTHR11552">
    <property type="entry name" value="GLUCOSE-METHANOL-CHOLINE GMC OXIDOREDUCTASE"/>
    <property type="match status" value="1"/>
</dbReference>
<dbReference type="SUPFAM" id="SSF54373">
    <property type="entry name" value="FAD-linked reductases, C-terminal domain"/>
    <property type="match status" value="1"/>
</dbReference>
<feature type="chain" id="PRO_5025665387" evidence="2">
    <location>
        <begin position="21"/>
        <end position="625"/>
    </location>
</feature>
<dbReference type="EMBL" id="MU006562">
    <property type="protein sequence ID" value="KAF2751169.1"/>
    <property type="molecule type" value="Genomic_DNA"/>
</dbReference>
<dbReference type="GO" id="GO:0016614">
    <property type="term" value="F:oxidoreductase activity, acting on CH-OH group of donors"/>
    <property type="evidence" value="ECO:0007669"/>
    <property type="project" value="InterPro"/>
</dbReference>
<dbReference type="Pfam" id="PF05199">
    <property type="entry name" value="GMC_oxred_C"/>
    <property type="match status" value="1"/>
</dbReference>
<name>A0A6A6VMX2_9PLEO</name>
<organism evidence="4 5">
    <name type="scientific">Sporormia fimetaria CBS 119925</name>
    <dbReference type="NCBI Taxonomy" id="1340428"/>
    <lineage>
        <taxon>Eukaryota</taxon>
        <taxon>Fungi</taxon>
        <taxon>Dikarya</taxon>
        <taxon>Ascomycota</taxon>
        <taxon>Pezizomycotina</taxon>
        <taxon>Dothideomycetes</taxon>
        <taxon>Pleosporomycetidae</taxon>
        <taxon>Pleosporales</taxon>
        <taxon>Sporormiaceae</taxon>
        <taxon>Sporormia</taxon>
    </lineage>
</organism>
<dbReference type="InterPro" id="IPR007867">
    <property type="entry name" value="GMC_OxRtase_C"/>
</dbReference>
<proteinExistence type="inferred from homology"/>
<comment type="similarity">
    <text evidence="1">Belongs to the GMC oxidoreductase family.</text>
</comment>
<dbReference type="GO" id="GO:0050660">
    <property type="term" value="F:flavin adenine dinucleotide binding"/>
    <property type="evidence" value="ECO:0007669"/>
    <property type="project" value="InterPro"/>
</dbReference>
<dbReference type="InterPro" id="IPR012132">
    <property type="entry name" value="GMC_OxRdtase"/>
</dbReference>
<dbReference type="PANTHER" id="PTHR11552:SF80">
    <property type="entry name" value="GMC OXIDOREDUCTASE"/>
    <property type="match status" value="1"/>
</dbReference>
<dbReference type="PIRSF" id="PIRSF000137">
    <property type="entry name" value="Alcohol_oxidase"/>
    <property type="match status" value="1"/>
</dbReference>
<accession>A0A6A6VMX2</accession>
<evidence type="ECO:0000256" key="1">
    <source>
        <dbReference type="ARBA" id="ARBA00010790"/>
    </source>
</evidence>